<feature type="domain" description="Pseudouridine synthase II N-terminal" evidence="7">
    <location>
        <begin position="66"/>
        <end position="195"/>
    </location>
</feature>
<feature type="compositionally biased region" description="Basic and acidic residues" evidence="6">
    <location>
        <begin position="44"/>
        <end position="54"/>
    </location>
</feature>
<keyword evidence="10" id="KW-1185">Reference proteome</keyword>
<dbReference type="AlphaFoldDB" id="A0A9P8L0V5"/>
<evidence type="ECO:0000256" key="2">
    <source>
        <dbReference type="ARBA" id="ARBA00008999"/>
    </source>
</evidence>
<dbReference type="GO" id="GO:1990481">
    <property type="term" value="P:mRNA pseudouridine synthesis"/>
    <property type="evidence" value="ECO:0007669"/>
    <property type="project" value="TreeGrafter"/>
</dbReference>
<evidence type="ECO:0000313" key="9">
    <source>
        <dbReference type="EMBL" id="KAH0536640.1"/>
    </source>
</evidence>
<dbReference type="InterPro" id="IPR020103">
    <property type="entry name" value="PsdUridine_synth_cat_dom_sf"/>
</dbReference>
<dbReference type="GO" id="GO:0005634">
    <property type="term" value="C:nucleus"/>
    <property type="evidence" value="ECO:0007669"/>
    <property type="project" value="TreeGrafter"/>
</dbReference>
<dbReference type="InterPro" id="IPR014780">
    <property type="entry name" value="tRNA_psdUridine_synth_TruB"/>
</dbReference>
<evidence type="ECO:0000259" key="8">
    <source>
        <dbReference type="Pfam" id="PF16198"/>
    </source>
</evidence>
<reference evidence="9" key="1">
    <citation type="submission" date="2021-03" db="EMBL/GenBank/DDBJ databases">
        <title>Comparative genomics and phylogenomic investigation of the class Geoglossomycetes provide insights into ecological specialization and systematics.</title>
        <authorList>
            <person name="Melie T."/>
            <person name="Pirro S."/>
            <person name="Miller A.N."/>
            <person name="Quandt A."/>
        </authorList>
    </citation>
    <scope>NUCLEOTIDE SEQUENCE</scope>
    <source>
        <strain evidence="9">GBOQ0MN5Z8</strain>
    </source>
</reference>
<evidence type="ECO:0000256" key="5">
    <source>
        <dbReference type="ARBA" id="ARBA00023235"/>
    </source>
</evidence>
<dbReference type="HAMAP" id="MF_01080">
    <property type="entry name" value="TruB_bact"/>
    <property type="match status" value="1"/>
</dbReference>
<feature type="region of interest" description="Disordered" evidence="6">
    <location>
        <begin position="43"/>
        <end position="64"/>
    </location>
</feature>
<keyword evidence="4" id="KW-0819">tRNA processing</keyword>
<evidence type="ECO:0000256" key="1">
    <source>
        <dbReference type="ARBA" id="ARBA00001166"/>
    </source>
</evidence>
<dbReference type="Pfam" id="PF01509">
    <property type="entry name" value="TruB_N"/>
    <property type="match status" value="1"/>
</dbReference>
<dbReference type="GO" id="GO:0003723">
    <property type="term" value="F:RNA binding"/>
    <property type="evidence" value="ECO:0007669"/>
    <property type="project" value="InterPro"/>
</dbReference>
<feature type="domain" description="tRNA pseudouridylate synthase B C-terminal" evidence="8">
    <location>
        <begin position="329"/>
        <end position="370"/>
    </location>
</feature>
<dbReference type="Proteomes" id="UP000698800">
    <property type="component" value="Unassembled WGS sequence"/>
</dbReference>
<comment type="catalytic activity">
    <reaction evidence="1">
        <text>a uridine in mRNA = a pseudouridine in mRNA</text>
        <dbReference type="Rhea" id="RHEA:56644"/>
        <dbReference type="Rhea" id="RHEA-COMP:14658"/>
        <dbReference type="Rhea" id="RHEA-COMP:14659"/>
        <dbReference type="ChEBI" id="CHEBI:65314"/>
        <dbReference type="ChEBI" id="CHEBI:65315"/>
    </reaction>
</comment>
<comment type="caution">
    <text evidence="9">The sequence shown here is derived from an EMBL/GenBank/DDBJ whole genome shotgun (WGS) entry which is preliminary data.</text>
</comment>
<dbReference type="OrthoDB" id="9995526at2759"/>
<dbReference type="EC" id="5.4.99.25" evidence="3"/>
<dbReference type="Gene3D" id="3.30.2350.10">
    <property type="entry name" value="Pseudouridine synthase"/>
    <property type="match status" value="1"/>
</dbReference>
<dbReference type="EMBL" id="JAGHQL010000190">
    <property type="protein sequence ID" value="KAH0536640.1"/>
    <property type="molecule type" value="Genomic_DNA"/>
</dbReference>
<keyword evidence="5" id="KW-0413">Isomerase</keyword>
<evidence type="ECO:0000259" key="7">
    <source>
        <dbReference type="Pfam" id="PF01509"/>
    </source>
</evidence>
<name>A0A9P8L0V5_9PEZI</name>
<protein>
    <recommendedName>
        <fullName evidence="3">tRNA pseudouridine(55) synthase</fullName>
        <ecNumber evidence="3">5.4.99.25</ecNumber>
    </recommendedName>
</protein>
<dbReference type="Pfam" id="PF16198">
    <property type="entry name" value="TruB_C_2"/>
    <property type="match status" value="1"/>
</dbReference>
<sequence length="385" mass="42151">MNTGKIIQGVFAINKPPAKSSAQIVRDLQKHFNPSNLFAPWLAAEKKKRDRESNNQRQRRRNKHLQVKIGHGGTLDPIATGVLIIGVGAGTKALNGFLECTKSYEAVVLFGAATDSYDCVGKILGRAPYSHITKENVEEALQQFRGEFLQRPPIFSALRIQGKRLYEYAREGKEAPVEIQKRRVVVSELELVEWMEGGAHPFSWPEEEAEQGEQAVAKQILHAEKLDAELGVKSHGVGDLAAGVGTKRKWECVAEADQAGDEPEAWDPRGRGISTKSAVSGVPQPSEVLQHINEIEPVSTTEHATSLNGKPGPPAAKIRMTVTSGFYVRSLCHDLGQAVGSMGIMSQLIRTRQGQFSLGENILEYDDLAKGEGEWGPKVSEMLSN</sequence>
<proteinExistence type="inferred from homology"/>
<organism evidence="9 10">
    <name type="scientific">Glutinoglossum americanum</name>
    <dbReference type="NCBI Taxonomy" id="1670608"/>
    <lineage>
        <taxon>Eukaryota</taxon>
        <taxon>Fungi</taxon>
        <taxon>Dikarya</taxon>
        <taxon>Ascomycota</taxon>
        <taxon>Pezizomycotina</taxon>
        <taxon>Geoglossomycetes</taxon>
        <taxon>Geoglossales</taxon>
        <taxon>Geoglossaceae</taxon>
        <taxon>Glutinoglossum</taxon>
    </lineage>
</organism>
<feature type="region of interest" description="Disordered" evidence="6">
    <location>
        <begin position="258"/>
        <end position="280"/>
    </location>
</feature>
<gene>
    <name evidence="9" type="ORF">FGG08_006508</name>
</gene>
<evidence type="ECO:0000313" key="10">
    <source>
        <dbReference type="Proteomes" id="UP000698800"/>
    </source>
</evidence>
<dbReference type="GO" id="GO:0006400">
    <property type="term" value="P:tRNA modification"/>
    <property type="evidence" value="ECO:0007669"/>
    <property type="project" value="TreeGrafter"/>
</dbReference>
<comment type="similarity">
    <text evidence="2">Belongs to the pseudouridine synthase TruB family.</text>
</comment>
<evidence type="ECO:0000256" key="4">
    <source>
        <dbReference type="ARBA" id="ARBA00022694"/>
    </source>
</evidence>
<dbReference type="PANTHER" id="PTHR13767">
    <property type="entry name" value="TRNA-PSEUDOURIDINE SYNTHASE"/>
    <property type="match status" value="1"/>
</dbReference>
<dbReference type="GO" id="GO:0160148">
    <property type="term" value="F:tRNA pseudouridine(55) synthase activity"/>
    <property type="evidence" value="ECO:0007669"/>
    <property type="project" value="UniProtKB-EC"/>
</dbReference>
<dbReference type="InterPro" id="IPR002501">
    <property type="entry name" value="PsdUridine_synth_N"/>
</dbReference>
<accession>A0A9P8L0V5</accession>
<evidence type="ECO:0000256" key="6">
    <source>
        <dbReference type="SAM" id="MobiDB-lite"/>
    </source>
</evidence>
<evidence type="ECO:0000256" key="3">
    <source>
        <dbReference type="ARBA" id="ARBA00012787"/>
    </source>
</evidence>
<dbReference type="SUPFAM" id="SSF55120">
    <property type="entry name" value="Pseudouridine synthase"/>
    <property type="match status" value="1"/>
</dbReference>
<dbReference type="InterPro" id="IPR032819">
    <property type="entry name" value="TruB_C"/>
</dbReference>
<dbReference type="PANTHER" id="PTHR13767:SF2">
    <property type="entry name" value="PSEUDOURIDYLATE SYNTHASE TRUB1"/>
    <property type="match status" value="1"/>
</dbReference>